<dbReference type="RefSeq" id="WP_091372221.1">
    <property type="nucleotide sequence ID" value="NZ_FNDV01000002.1"/>
</dbReference>
<feature type="domain" description="HIT" evidence="4">
    <location>
        <begin position="6"/>
        <end position="114"/>
    </location>
</feature>
<evidence type="ECO:0000256" key="2">
    <source>
        <dbReference type="PIRSR" id="PIRSR601310-3"/>
    </source>
</evidence>
<dbReference type="Gene3D" id="3.30.428.10">
    <property type="entry name" value="HIT-like"/>
    <property type="match status" value="1"/>
</dbReference>
<dbReference type="EMBL" id="FNJB01000003">
    <property type="protein sequence ID" value="SDO51387.1"/>
    <property type="molecule type" value="Genomic_DNA"/>
</dbReference>
<evidence type="ECO:0000313" key="5">
    <source>
        <dbReference type="EMBL" id="SDO51387.1"/>
    </source>
</evidence>
<dbReference type="SUPFAM" id="SSF54197">
    <property type="entry name" value="HIT-like"/>
    <property type="match status" value="1"/>
</dbReference>
<keyword evidence="6" id="KW-1185">Reference proteome</keyword>
<dbReference type="PRINTS" id="PR00332">
    <property type="entry name" value="HISTRIAD"/>
</dbReference>
<evidence type="ECO:0000256" key="3">
    <source>
        <dbReference type="PROSITE-ProRule" id="PRU00464"/>
    </source>
</evidence>
<feature type="short sequence motif" description="Histidine triad motif" evidence="2 3">
    <location>
        <begin position="98"/>
        <end position="102"/>
    </location>
</feature>
<sequence length="114" mass="12381">MNADCLFCKIVAGEIPSKLVHESETTFAFRDINPQSRVHVIVVPRAHHEDAAALAEDAQLLADVLKAGAEVARIEGIDQSGYRFVFNTGDDACRTVFHAHLHVLGGEQLAGFGR</sequence>
<dbReference type="GO" id="GO:0003824">
    <property type="term" value="F:catalytic activity"/>
    <property type="evidence" value="ECO:0007669"/>
    <property type="project" value="InterPro"/>
</dbReference>
<evidence type="ECO:0000259" key="4">
    <source>
        <dbReference type="PROSITE" id="PS51084"/>
    </source>
</evidence>
<dbReference type="InterPro" id="IPR001310">
    <property type="entry name" value="Histidine_triad_HIT"/>
</dbReference>
<dbReference type="InterPro" id="IPR011146">
    <property type="entry name" value="HIT-like"/>
</dbReference>
<evidence type="ECO:0000256" key="1">
    <source>
        <dbReference type="PIRSR" id="PIRSR601310-1"/>
    </source>
</evidence>
<evidence type="ECO:0000313" key="6">
    <source>
        <dbReference type="Proteomes" id="UP000199651"/>
    </source>
</evidence>
<dbReference type="PROSITE" id="PS51084">
    <property type="entry name" value="HIT_2"/>
    <property type="match status" value="1"/>
</dbReference>
<dbReference type="Proteomes" id="UP000199651">
    <property type="component" value="Unassembled WGS sequence"/>
</dbReference>
<dbReference type="PANTHER" id="PTHR23089">
    <property type="entry name" value="HISTIDINE TRIAD HIT PROTEIN"/>
    <property type="match status" value="1"/>
</dbReference>
<proteinExistence type="predicted"/>
<dbReference type="InterPro" id="IPR036265">
    <property type="entry name" value="HIT-like_sf"/>
</dbReference>
<feature type="active site" description="Tele-AMP-histidine intermediate" evidence="1">
    <location>
        <position position="100"/>
    </location>
</feature>
<organism evidence="5 6">
    <name type="scientific">Actinokineospora alba</name>
    <dbReference type="NCBI Taxonomy" id="504798"/>
    <lineage>
        <taxon>Bacteria</taxon>
        <taxon>Bacillati</taxon>
        <taxon>Actinomycetota</taxon>
        <taxon>Actinomycetes</taxon>
        <taxon>Pseudonocardiales</taxon>
        <taxon>Pseudonocardiaceae</taxon>
        <taxon>Actinokineospora</taxon>
    </lineage>
</organism>
<dbReference type="Pfam" id="PF01230">
    <property type="entry name" value="HIT"/>
    <property type="match status" value="1"/>
</dbReference>
<dbReference type="AlphaFoldDB" id="A0A1H0K6A1"/>
<gene>
    <name evidence="5" type="ORF">SAMN05192558_103353</name>
</gene>
<dbReference type="STRING" id="504798.SAMN05421871_102696"/>
<accession>A0A1H0K6A1</accession>
<reference evidence="6" key="1">
    <citation type="submission" date="2016-10" db="EMBL/GenBank/DDBJ databases">
        <authorList>
            <person name="Varghese N."/>
            <person name="Submissions S."/>
        </authorList>
    </citation>
    <scope>NUCLEOTIDE SEQUENCE [LARGE SCALE GENOMIC DNA]</scope>
    <source>
        <strain evidence="6">IBRC-M 10655</strain>
    </source>
</reference>
<name>A0A1H0K6A1_9PSEU</name>
<dbReference type="OrthoDB" id="9784774at2"/>
<protein>
    <submittedName>
        <fullName evidence="5">Histidine triad (HIT) family protein</fullName>
    </submittedName>
</protein>